<evidence type="ECO:0000313" key="3">
    <source>
        <dbReference type="Proteomes" id="UP000002931"/>
    </source>
</evidence>
<dbReference type="EMBL" id="AAMT01000002">
    <property type="protein sequence ID" value="EAQ14426.1"/>
    <property type="molecule type" value="Genomic_DNA"/>
</dbReference>
<dbReference type="HOGENOM" id="CLU_1141496_0_0_5"/>
<keyword evidence="3" id="KW-1185">Reference proteome</keyword>
<dbReference type="STRING" id="314271.RB2654_17191"/>
<comment type="caution">
    <text evidence="2">The sequence shown here is derived from an EMBL/GenBank/DDBJ whole genome shotgun (WGS) entry which is preliminary data.</text>
</comment>
<evidence type="ECO:0008006" key="4">
    <source>
        <dbReference type="Google" id="ProtNLM"/>
    </source>
</evidence>
<dbReference type="AlphaFoldDB" id="A3VBU3"/>
<keyword evidence="1" id="KW-0732">Signal</keyword>
<evidence type="ECO:0000256" key="1">
    <source>
        <dbReference type="SAM" id="SignalP"/>
    </source>
</evidence>
<name>A3VBU3_9RHOB</name>
<feature type="signal peptide" evidence="1">
    <location>
        <begin position="1"/>
        <end position="28"/>
    </location>
</feature>
<protein>
    <recommendedName>
        <fullName evidence="4">Transferrin-binding protein B C-lobe/N-lobe beta barrel domain-containing protein</fullName>
    </recommendedName>
</protein>
<feature type="chain" id="PRO_5002662101" description="Transferrin-binding protein B C-lobe/N-lobe beta barrel domain-containing protein" evidence="1">
    <location>
        <begin position="29"/>
        <end position="243"/>
    </location>
</feature>
<accession>A3VBU3</accession>
<sequence>MPRIFRSTRIGFLVSVLAFVAGCAVVDASVQNPPGTTDPTDPTTPRVLPVFAPTTSTEAEFAAIWVPRNSPFIGIATAPKDTTARYVGELQIYTSDGTTRNGSIRGRLQIDGTFDEYTGTLEVAAGGFAGEIGGVPVTYSGTLSDLYALDMNPERRTGTIFDPPGPGSWFTADLGGTLVNDASGVENTLNAGSQIDGVFRGTGDTLVGDGTFRITPNGGTSAITGQSTEADASVEVWADRQTP</sequence>
<organism evidence="2 3">
    <name type="scientific">Maritimibacter alkaliphilus HTCC2654</name>
    <dbReference type="NCBI Taxonomy" id="314271"/>
    <lineage>
        <taxon>Bacteria</taxon>
        <taxon>Pseudomonadati</taxon>
        <taxon>Pseudomonadota</taxon>
        <taxon>Alphaproteobacteria</taxon>
        <taxon>Rhodobacterales</taxon>
        <taxon>Roseobacteraceae</taxon>
        <taxon>Maritimibacter</taxon>
    </lineage>
</organism>
<dbReference type="Proteomes" id="UP000002931">
    <property type="component" value="Unassembled WGS sequence"/>
</dbReference>
<proteinExistence type="predicted"/>
<evidence type="ECO:0000313" key="2">
    <source>
        <dbReference type="EMBL" id="EAQ14426.1"/>
    </source>
</evidence>
<reference evidence="2 3" key="1">
    <citation type="journal article" date="2010" name="J. Bacteriol.">
        <title>Genome sequences of Pelagibaca bermudensis HTCC2601T and Maritimibacter alkaliphilus HTCC2654T, the type strains of two marine Roseobacter genera.</title>
        <authorList>
            <person name="Thrash J.C."/>
            <person name="Cho J.C."/>
            <person name="Ferriera S."/>
            <person name="Johnson J."/>
            <person name="Vergin K.L."/>
            <person name="Giovannoni S.J."/>
        </authorList>
    </citation>
    <scope>NUCLEOTIDE SEQUENCE [LARGE SCALE GENOMIC DNA]</scope>
    <source>
        <strain evidence="2 3">HTCC2654</strain>
    </source>
</reference>
<dbReference type="PROSITE" id="PS51257">
    <property type="entry name" value="PROKAR_LIPOPROTEIN"/>
    <property type="match status" value="1"/>
</dbReference>
<gene>
    <name evidence="2" type="ORF">RB2654_17191</name>
</gene>